<dbReference type="EMBL" id="PGOL01003125">
    <property type="protein sequence ID" value="PKI42900.1"/>
    <property type="molecule type" value="Genomic_DNA"/>
</dbReference>
<accession>A0A2I0IGT1</accession>
<dbReference type="Proteomes" id="UP000233551">
    <property type="component" value="Unassembled WGS sequence"/>
</dbReference>
<comment type="caution">
    <text evidence="1">The sequence shown here is derived from an EMBL/GenBank/DDBJ whole genome shotgun (WGS) entry which is preliminary data.</text>
</comment>
<proteinExistence type="predicted"/>
<gene>
    <name evidence="1" type="ORF">CRG98_036698</name>
</gene>
<dbReference type="AlphaFoldDB" id="A0A2I0IGT1"/>
<protein>
    <submittedName>
        <fullName evidence="1">Uncharacterized protein</fullName>
    </submittedName>
</protein>
<reference evidence="1 2" key="1">
    <citation type="submission" date="2017-11" db="EMBL/GenBank/DDBJ databases">
        <title>De-novo sequencing of pomegranate (Punica granatum L.) genome.</title>
        <authorList>
            <person name="Akparov Z."/>
            <person name="Amiraslanov A."/>
            <person name="Hajiyeva S."/>
            <person name="Abbasov M."/>
            <person name="Kaur K."/>
            <person name="Hamwieh A."/>
            <person name="Solovyev V."/>
            <person name="Salamov A."/>
            <person name="Braich B."/>
            <person name="Kosarev P."/>
            <person name="Mahmoud A."/>
            <person name="Hajiyev E."/>
            <person name="Babayeva S."/>
            <person name="Izzatullayeva V."/>
            <person name="Mammadov A."/>
            <person name="Mammadov A."/>
            <person name="Sharifova S."/>
            <person name="Ojaghi J."/>
            <person name="Eynullazada K."/>
            <person name="Bayramov B."/>
            <person name="Abdulazimova A."/>
            <person name="Shahmuradov I."/>
        </authorList>
    </citation>
    <scope>NUCLEOTIDE SEQUENCE [LARGE SCALE GENOMIC DNA]</scope>
    <source>
        <strain evidence="2">cv. AG2017</strain>
        <tissue evidence="1">Leaf</tissue>
    </source>
</reference>
<keyword evidence="2" id="KW-1185">Reference proteome</keyword>
<organism evidence="1 2">
    <name type="scientific">Punica granatum</name>
    <name type="common">Pomegranate</name>
    <dbReference type="NCBI Taxonomy" id="22663"/>
    <lineage>
        <taxon>Eukaryota</taxon>
        <taxon>Viridiplantae</taxon>
        <taxon>Streptophyta</taxon>
        <taxon>Embryophyta</taxon>
        <taxon>Tracheophyta</taxon>
        <taxon>Spermatophyta</taxon>
        <taxon>Magnoliopsida</taxon>
        <taxon>eudicotyledons</taxon>
        <taxon>Gunneridae</taxon>
        <taxon>Pentapetalae</taxon>
        <taxon>rosids</taxon>
        <taxon>malvids</taxon>
        <taxon>Myrtales</taxon>
        <taxon>Lythraceae</taxon>
        <taxon>Punica</taxon>
    </lineage>
</organism>
<name>A0A2I0IGT1_PUNGR</name>
<evidence type="ECO:0000313" key="2">
    <source>
        <dbReference type="Proteomes" id="UP000233551"/>
    </source>
</evidence>
<sequence>MGIFGVGGALGYIHFGLEKACPKPGYSEAVDSRGACVAGTAHGSPLTNRLVGPIRRILEREWLVRIQRYYREAYSCADWITRWSVQFPSGFQFFYLPPSGIRTLFIGDCVEAFILRLCTV</sequence>
<evidence type="ECO:0000313" key="1">
    <source>
        <dbReference type="EMBL" id="PKI42900.1"/>
    </source>
</evidence>